<gene>
    <name evidence="2" type="ORF">LAFE_0F07712G</name>
</gene>
<dbReference type="AlphaFoldDB" id="A0A1G4MEZ2"/>
<accession>A0A1G4MEZ2</accession>
<dbReference type="Proteomes" id="UP000190831">
    <property type="component" value="Chromosome F"/>
</dbReference>
<name>A0A1G4MEZ2_LACFM</name>
<dbReference type="OrthoDB" id="10249433at2759"/>
<evidence type="ECO:0000313" key="2">
    <source>
        <dbReference type="EMBL" id="SCW02496.1"/>
    </source>
</evidence>
<feature type="domain" description="Serine aminopeptidase S33" evidence="1">
    <location>
        <begin position="55"/>
        <end position="298"/>
    </location>
</feature>
<dbReference type="PANTHER" id="PTHR11614">
    <property type="entry name" value="PHOSPHOLIPASE-RELATED"/>
    <property type="match status" value="1"/>
</dbReference>
<proteinExistence type="predicted"/>
<dbReference type="EMBL" id="LT598490">
    <property type="protein sequence ID" value="SCW02496.1"/>
    <property type="molecule type" value="Genomic_DNA"/>
</dbReference>
<sequence>MFFFSKPTLEAQEYPYNATTFDPKKQKHEFNGANFTYVMWPSTLKDEASGEVITKARMLIVHGFDEHTQLYSRFMDNLSAVGIESFIFDQRGSGETSPGKLKGQTNEFHTFNDLDHFLEWNLKDKDAATPLFLFGHSMGGGICLNYGCNGRYKDQVAGITVTGPLVVLHPHTQPRAIVRLCAPVLAAALPRLRIDTGLDIDATTSDQRFRDFLRHDPLTMPVYGTLRQIYDFMERGKRLIHDKAHLSRFDRPVLVLHGQDDRINDPQGSQSFHDLCPVTDKTLNFYPAARHSLCLETDSVFEQVFRDLSVWVLHHCDDGNDHDSARLRPAQVPSN</sequence>
<dbReference type="OMA" id="SYEGWSH"/>
<reference evidence="3" key="1">
    <citation type="submission" date="2016-03" db="EMBL/GenBank/DDBJ databases">
        <authorList>
            <person name="Devillers H."/>
        </authorList>
    </citation>
    <scope>NUCLEOTIDE SEQUENCE [LARGE SCALE GENOMIC DNA]</scope>
</reference>
<dbReference type="Gene3D" id="3.40.50.1820">
    <property type="entry name" value="alpha/beta hydrolase"/>
    <property type="match status" value="1"/>
</dbReference>
<dbReference type="Pfam" id="PF12146">
    <property type="entry name" value="Hydrolase_4"/>
    <property type="match status" value="1"/>
</dbReference>
<protein>
    <submittedName>
        <fullName evidence="2">LAFE_0F07712g1_1</fullName>
    </submittedName>
</protein>
<dbReference type="InterPro" id="IPR029058">
    <property type="entry name" value="AB_hydrolase_fold"/>
</dbReference>
<keyword evidence="3" id="KW-1185">Reference proteome</keyword>
<dbReference type="SUPFAM" id="SSF53474">
    <property type="entry name" value="alpha/beta-Hydrolases"/>
    <property type="match status" value="1"/>
</dbReference>
<dbReference type="STRING" id="4955.A0A1G4MEZ2"/>
<evidence type="ECO:0000313" key="3">
    <source>
        <dbReference type="Proteomes" id="UP000190831"/>
    </source>
</evidence>
<dbReference type="InterPro" id="IPR051044">
    <property type="entry name" value="MAG_DAG_Lipase"/>
</dbReference>
<dbReference type="InterPro" id="IPR022742">
    <property type="entry name" value="Hydrolase_4"/>
</dbReference>
<organism evidence="2 3">
    <name type="scientific">Lachancea fermentati</name>
    <name type="common">Zygosaccharomyces fermentati</name>
    <dbReference type="NCBI Taxonomy" id="4955"/>
    <lineage>
        <taxon>Eukaryota</taxon>
        <taxon>Fungi</taxon>
        <taxon>Dikarya</taxon>
        <taxon>Ascomycota</taxon>
        <taxon>Saccharomycotina</taxon>
        <taxon>Saccharomycetes</taxon>
        <taxon>Saccharomycetales</taxon>
        <taxon>Saccharomycetaceae</taxon>
        <taxon>Lachancea</taxon>
    </lineage>
</organism>
<evidence type="ECO:0000259" key="1">
    <source>
        <dbReference type="Pfam" id="PF12146"/>
    </source>
</evidence>